<protein>
    <recommendedName>
        <fullName evidence="4">Tetratricopeptide repeat-containing protein</fullName>
    </recommendedName>
</protein>
<name>A0A238ZYJ4_9BACT</name>
<dbReference type="Proteomes" id="UP000198310">
    <property type="component" value="Unassembled WGS sequence"/>
</dbReference>
<reference evidence="3" key="1">
    <citation type="submission" date="2017-06" db="EMBL/GenBank/DDBJ databases">
        <authorList>
            <person name="Varghese N."/>
            <person name="Submissions S."/>
        </authorList>
    </citation>
    <scope>NUCLEOTIDE SEQUENCE [LARGE SCALE GENOMIC DNA]</scope>
    <source>
        <strain evidence="3">DSM 28041</strain>
    </source>
</reference>
<feature type="region of interest" description="Disordered" evidence="1">
    <location>
        <begin position="427"/>
        <end position="449"/>
    </location>
</feature>
<dbReference type="InterPro" id="IPR011990">
    <property type="entry name" value="TPR-like_helical_dom_sf"/>
</dbReference>
<evidence type="ECO:0008006" key="4">
    <source>
        <dbReference type="Google" id="ProtNLM"/>
    </source>
</evidence>
<gene>
    <name evidence="2" type="ORF">SAMN06269173_11036</name>
</gene>
<keyword evidence="3" id="KW-1185">Reference proteome</keyword>
<organism evidence="2 3">
    <name type="scientific">Hymenobacter mucosus</name>
    <dbReference type="NCBI Taxonomy" id="1411120"/>
    <lineage>
        <taxon>Bacteria</taxon>
        <taxon>Pseudomonadati</taxon>
        <taxon>Bacteroidota</taxon>
        <taxon>Cytophagia</taxon>
        <taxon>Cytophagales</taxon>
        <taxon>Hymenobacteraceae</taxon>
        <taxon>Hymenobacter</taxon>
    </lineage>
</organism>
<dbReference type="Gene3D" id="1.25.40.10">
    <property type="entry name" value="Tetratricopeptide repeat domain"/>
    <property type="match status" value="1"/>
</dbReference>
<dbReference type="AlphaFoldDB" id="A0A238ZYJ4"/>
<proteinExistence type="predicted"/>
<evidence type="ECO:0000256" key="1">
    <source>
        <dbReference type="SAM" id="MobiDB-lite"/>
    </source>
</evidence>
<sequence>MSLISTNPVYKQFAGKMKYLGLAFSTVLFATAGVQAQQRDSVELPRRIELQNVDVAPSAVDTKGWLLLDNDVKTELEGGVSNLYNFKFDRAERQFRSLRRRYMDHPLPYFLMGLSAWWKIVPTNVTTKQFDKTFFAYMDTATTKAEALYRQDNQNYEACFFLSAAYGFSSRLHAERHDFARATIEAKRALDYLEKSREANGLSPEFLFGQALFNYYAVWIGEEKPWLKPVLLFFPKGNKQLGLQQLRNVTQNAVYTGPEAKFFLVKILTGERENRAEEAFPVLQQLVRDYPDNPYFQRLYALQCFNKGDFRECERASQDILDKYNQGQPGFDGFAGRYAAYFLGFIRSNKYKDVAKAKGYYQRCIVFSETTDQVKGGYYQFANLSLARIAVAEKDMQAAKRYYQAVLGAAERRSSVYEEARTFMRVNRRPSSTTATDTAPTRAMASRDR</sequence>
<evidence type="ECO:0000313" key="3">
    <source>
        <dbReference type="Proteomes" id="UP000198310"/>
    </source>
</evidence>
<accession>A0A238ZYJ4</accession>
<feature type="compositionally biased region" description="Low complexity" evidence="1">
    <location>
        <begin position="429"/>
        <end position="443"/>
    </location>
</feature>
<dbReference type="EMBL" id="FZNS01000010">
    <property type="protein sequence ID" value="SNR87723.1"/>
    <property type="molecule type" value="Genomic_DNA"/>
</dbReference>
<evidence type="ECO:0000313" key="2">
    <source>
        <dbReference type="EMBL" id="SNR87723.1"/>
    </source>
</evidence>